<evidence type="ECO:0000256" key="1">
    <source>
        <dbReference type="SAM" id="Phobius"/>
    </source>
</evidence>
<proteinExistence type="predicted"/>
<keyword evidence="1" id="KW-0472">Membrane</keyword>
<reference evidence="2 3" key="1">
    <citation type="submission" date="2018-03" db="EMBL/GenBank/DDBJ databases">
        <title>Genomic Encyclopedia of Archaeal and Bacterial Type Strains, Phase II (KMG-II): from individual species to whole genera.</title>
        <authorList>
            <person name="Goeker M."/>
        </authorList>
    </citation>
    <scope>NUCLEOTIDE SEQUENCE [LARGE SCALE GENOMIC DNA]</scope>
    <source>
        <strain evidence="2 3">DSM 100673</strain>
    </source>
</reference>
<keyword evidence="3" id="KW-1185">Reference proteome</keyword>
<sequence length="67" mass="7177">MRATLVYLLKPLWATFLKLLVILLLALILLIALGDARCGAVVRSTGLFITLCLLVSSIPGLRLAGTL</sequence>
<feature type="transmembrane region" description="Helical" evidence="1">
    <location>
        <begin position="45"/>
        <end position="64"/>
    </location>
</feature>
<keyword evidence="1" id="KW-0812">Transmembrane</keyword>
<dbReference type="EMBL" id="PYGJ01000003">
    <property type="protein sequence ID" value="PSL20483.1"/>
    <property type="molecule type" value="Genomic_DNA"/>
</dbReference>
<keyword evidence="1" id="KW-1133">Transmembrane helix</keyword>
<dbReference type="Proteomes" id="UP000240418">
    <property type="component" value="Unassembled WGS sequence"/>
</dbReference>
<gene>
    <name evidence="2" type="ORF">CLV88_103129</name>
</gene>
<evidence type="ECO:0000313" key="2">
    <source>
        <dbReference type="EMBL" id="PSL20483.1"/>
    </source>
</evidence>
<protein>
    <submittedName>
        <fullName evidence="2">Uncharacterized protein</fullName>
    </submittedName>
</protein>
<comment type="caution">
    <text evidence="2">The sequence shown here is derived from an EMBL/GenBank/DDBJ whole genome shotgun (WGS) entry which is preliminary data.</text>
</comment>
<dbReference type="AlphaFoldDB" id="A0A2P8FFJ8"/>
<accession>A0A2P8FFJ8</accession>
<evidence type="ECO:0000313" key="3">
    <source>
        <dbReference type="Proteomes" id="UP000240418"/>
    </source>
</evidence>
<feature type="transmembrane region" description="Helical" evidence="1">
    <location>
        <begin position="12"/>
        <end position="33"/>
    </location>
</feature>
<organism evidence="2 3">
    <name type="scientific">Shimia abyssi</name>
    <dbReference type="NCBI Taxonomy" id="1662395"/>
    <lineage>
        <taxon>Bacteria</taxon>
        <taxon>Pseudomonadati</taxon>
        <taxon>Pseudomonadota</taxon>
        <taxon>Alphaproteobacteria</taxon>
        <taxon>Rhodobacterales</taxon>
        <taxon>Roseobacteraceae</taxon>
    </lineage>
</organism>
<name>A0A2P8FFJ8_9RHOB</name>